<accession>A0A7J7JPG1</accession>
<proteinExistence type="predicted"/>
<dbReference type="EMBL" id="VXIV02001973">
    <property type="protein sequence ID" value="KAF6028232.1"/>
    <property type="molecule type" value="Genomic_DNA"/>
</dbReference>
<sequence>MMNQITTPELDSIEIKRREADSDIAGFKEERLRDSLIKEQAKFRVMTNATNTYDPWGKPGAGAPLPRPEHKKQKFTEYDGFKNDVSVTGLFDNMGFHMPSPRENLSPRSLQESQAKIDSYRQELRMVRADRAKNQTFEFFDPWGKGQGNPRREADGYVQRKKAAIRERGIVPQLDSEADRISTNALMEQNNGVGLDTMSYYGGGGAPAKTKSGNVKTRFPTTMKRDIYGNVNLEEGSFDPFKSMSTESPTTYFPFGKPGGGAPMMSDDGRVAPQRRGVDFNKELDTMEDANKRREAADKYLVELRLLFGELASVVRQGKVGFPQRDPTTGHIIAQHKATSDVTKHKMGVSTSGHHRHAGVHGENNSSGSNPREYYEELSQLAEQRHRQRQLEKELDLQEETKHSQNWTDLWGRPGGGAPIATNASFKKTKLDKALHYPDPKNIDGFGILAPYATF</sequence>
<reference evidence="2" key="1">
    <citation type="submission" date="2020-06" db="EMBL/GenBank/DDBJ databases">
        <title>Draft genome of Bugula neritina, a colonial animal packing powerful symbionts and potential medicines.</title>
        <authorList>
            <person name="Rayko M."/>
        </authorList>
    </citation>
    <scope>NUCLEOTIDE SEQUENCE [LARGE SCALE GENOMIC DNA]</scope>
    <source>
        <strain evidence="2">Kwan_BN1</strain>
    </source>
</reference>
<evidence type="ECO:0000256" key="1">
    <source>
        <dbReference type="SAM" id="MobiDB-lite"/>
    </source>
</evidence>
<protein>
    <submittedName>
        <fullName evidence="2">Uncharacterized protein</fullName>
    </submittedName>
</protein>
<dbReference type="AlphaFoldDB" id="A0A7J7JPG1"/>
<dbReference type="OrthoDB" id="8185397at2759"/>
<keyword evidence="3" id="KW-1185">Reference proteome</keyword>
<organism evidence="2 3">
    <name type="scientific">Bugula neritina</name>
    <name type="common">Brown bryozoan</name>
    <name type="synonym">Sertularia neritina</name>
    <dbReference type="NCBI Taxonomy" id="10212"/>
    <lineage>
        <taxon>Eukaryota</taxon>
        <taxon>Metazoa</taxon>
        <taxon>Spiralia</taxon>
        <taxon>Lophotrochozoa</taxon>
        <taxon>Bryozoa</taxon>
        <taxon>Gymnolaemata</taxon>
        <taxon>Cheilostomatida</taxon>
        <taxon>Flustrina</taxon>
        <taxon>Buguloidea</taxon>
        <taxon>Bugulidae</taxon>
        <taxon>Bugula</taxon>
    </lineage>
</organism>
<gene>
    <name evidence="2" type="ORF">EB796_013458</name>
</gene>
<comment type="caution">
    <text evidence="2">The sequence shown here is derived from an EMBL/GenBank/DDBJ whole genome shotgun (WGS) entry which is preliminary data.</text>
</comment>
<dbReference type="Proteomes" id="UP000593567">
    <property type="component" value="Unassembled WGS sequence"/>
</dbReference>
<evidence type="ECO:0000313" key="2">
    <source>
        <dbReference type="EMBL" id="KAF6028232.1"/>
    </source>
</evidence>
<name>A0A7J7JPG1_BUGNE</name>
<feature type="compositionally biased region" description="Basic and acidic residues" evidence="1">
    <location>
        <begin position="383"/>
        <end position="403"/>
    </location>
</feature>
<evidence type="ECO:0000313" key="3">
    <source>
        <dbReference type="Proteomes" id="UP000593567"/>
    </source>
</evidence>
<feature type="region of interest" description="Disordered" evidence="1">
    <location>
        <begin position="336"/>
        <end position="414"/>
    </location>
</feature>